<comment type="caution">
    <text evidence="1">The sequence shown here is derived from an EMBL/GenBank/DDBJ whole genome shotgun (WGS) entry which is preliminary data.</text>
</comment>
<proteinExistence type="predicted"/>
<protein>
    <submittedName>
        <fullName evidence="1">Uncharacterized protein</fullName>
    </submittedName>
</protein>
<gene>
    <name evidence="1" type="ORF">GGX14DRAFT_410469</name>
</gene>
<evidence type="ECO:0000313" key="2">
    <source>
        <dbReference type="Proteomes" id="UP001219525"/>
    </source>
</evidence>
<sequence>SRHMYVYHARSPRLAFVWVSFTSLSIGLKPAIYRFALYSPAYLDAKIARQSIVPFAVPRTVAATTITTTASRMHIADVI</sequence>
<accession>A0AAD7E5T5</accession>
<reference evidence="1" key="1">
    <citation type="submission" date="2023-03" db="EMBL/GenBank/DDBJ databases">
        <title>Massive genome expansion in bonnet fungi (Mycena s.s.) driven by repeated elements and novel gene families across ecological guilds.</title>
        <authorList>
            <consortium name="Lawrence Berkeley National Laboratory"/>
            <person name="Harder C.B."/>
            <person name="Miyauchi S."/>
            <person name="Viragh M."/>
            <person name="Kuo A."/>
            <person name="Thoen E."/>
            <person name="Andreopoulos B."/>
            <person name="Lu D."/>
            <person name="Skrede I."/>
            <person name="Drula E."/>
            <person name="Henrissat B."/>
            <person name="Morin E."/>
            <person name="Kohler A."/>
            <person name="Barry K."/>
            <person name="LaButti K."/>
            <person name="Morin E."/>
            <person name="Salamov A."/>
            <person name="Lipzen A."/>
            <person name="Mereny Z."/>
            <person name="Hegedus B."/>
            <person name="Baldrian P."/>
            <person name="Stursova M."/>
            <person name="Weitz H."/>
            <person name="Taylor A."/>
            <person name="Grigoriev I.V."/>
            <person name="Nagy L.G."/>
            <person name="Martin F."/>
            <person name="Kauserud H."/>
        </authorList>
    </citation>
    <scope>NUCLEOTIDE SEQUENCE</scope>
    <source>
        <strain evidence="1">9144</strain>
    </source>
</reference>
<organism evidence="1 2">
    <name type="scientific">Mycena pura</name>
    <dbReference type="NCBI Taxonomy" id="153505"/>
    <lineage>
        <taxon>Eukaryota</taxon>
        <taxon>Fungi</taxon>
        <taxon>Dikarya</taxon>
        <taxon>Basidiomycota</taxon>
        <taxon>Agaricomycotina</taxon>
        <taxon>Agaricomycetes</taxon>
        <taxon>Agaricomycetidae</taxon>
        <taxon>Agaricales</taxon>
        <taxon>Marasmiineae</taxon>
        <taxon>Mycenaceae</taxon>
        <taxon>Mycena</taxon>
    </lineage>
</organism>
<dbReference type="EMBL" id="JARJCW010000001">
    <property type="protein sequence ID" value="KAJ7230329.1"/>
    <property type="molecule type" value="Genomic_DNA"/>
</dbReference>
<name>A0AAD7E5T5_9AGAR</name>
<evidence type="ECO:0000313" key="1">
    <source>
        <dbReference type="EMBL" id="KAJ7230329.1"/>
    </source>
</evidence>
<dbReference type="AlphaFoldDB" id="A0AAD7E5T5"/>
<feature type="non-terminal residue" evidence="1">
    <location>
        <position position="1"/>
    </location>
</feature>
<dbReference type="Proteomes" id="UP001219525">
    <property type="component" value="Unassembled WGS sequence"/>
</dbReference>
<keyword evidence="2" id="KW-1185">Reference proteome</keyword>
<feature type="non-terminal residue" evidence="1">
    <location>
        <position position="79"/>
    </location>
</feature>